<dbReference type="OrthoDB" id="28939at2759"/>
<dbReference type="EMBL" id="GL945433">
    <property type="protein sequence ID" value="EGO25582.1"/>
    <property type="molecule type" value="Genomic_DNA"/>
</dbReference>
<dbReference type="Proteomes" id="UP000008064">
    <property type="component" value="Unassembled WGS sequence"/>
</dbReference>
<dbReference type="KEGG" id="sla:SERLADRAFT_465940"/>
<name>F8NTA9_SERL9</name>
<feature type="region of interest" description="Disordered" evidence="1">
    <location>
        <begin position="60"/>
        <end position="102"/>
    </location>
</feature>
<dbReference type="InterPro" id="IPR051888">
    <property type="entry name" value="UPF0148_domain"/>
</dbReference>
<reference evidence="2" key="1">
    <citation type="submission" date="2011-04" db="EMBL/GenBank/DDBJ databases">
        <title>Evolution of plant cell wall degrading machinery underlies the functional diversity of forest fungi.</title>
        <authorList>
            <consortium name="US DOE Joint Genome Institute (JGI-PGF)"/>
            <person name="Eastwood D.C."/>
            <person name="Floudas D."/>
            <person name="Binder M."/>
            <person name="Majcherczyk A."/>
            <person name="Schneider P."/>
            <person name="Aerts A."/>
            <person name="Asiegbu F.O."/>
            <person name="Baker S.E."/>
            <person name="Barry K."/>
            <person name="Bendiksby M."/>
            <person name="Blumentritt M."/>
            <person name="Coutinho P.M."/>
            <person name="Cullen D."/>
            <person name="Cullen D."/>
            <person name="Gathman A."/>
            <person name="Goodell B."/>
            <person name="Henrissat B."/>
            <person name="Ihrmark K."/>
            <person name="Kauserud H."/>
            <person name="Kohler A."/>
            <person name="LaButti K."/>
            <person name="Lapidus A."/>
            <person name="Lavin J.L."/>
            <person name="Lee Y.-H."/>
            <person name="Lindquist E."/>
            <person name="Lilly W."/>
            <person name="Lucas S."/>
            <person name="Morin E."/>
            <person name="Murat C."/>
            <person name="Oguiza J.A."/>
            <person name="Park J."/>
            <person name="Pisabarro A.G."/>
            <person name="Riley R."/>
            <person name="Rosling A."/>
            <person name="Salamov A."/>
            <person name="Schmidt O."/>
            <person name="Schmutz J."/>
            <person name="Skrede I."/>
            <person name="Stenlid J."/>
            <person name="Wiebenga A."/>
            <person name="Xie X."/>
            <person name="Kues U."/>
            <person name="Hibbett D.S."/>
            <person name="Hoffmeister D."/>
            <person name="Hogberg N."/>
            <person name="Martin F."/>
            <person name="Grigoriev I.V."/>
            <person name="Watkinson S.C."/>
        </authorList>
    </citation>
    <scope>NUCLEOTIDE SEQUENCE</scope>
    <source>
        <strain evidence="2">S7.9</strain>
    </source>
</reference>
<accession>F8NTA9</accession>
<evidence type="ECO:0008006" key="3">
    <source>
        <dbReference type="Google" id="ProtNLM"/>
    </source>
</evidence>
<organism>
    <name type="scientific">Serpula lacrymans var. lacrymans (strain S7.9)</name>
    <name type="common">Dry rot fungus</name>
    <dbReference type="NCBI Taxonomy" id="578457"/>
    <lineage>
        <taxon>Eukaryota</taxon>
        <taxon>Fungi</taxon>
        <taxon>Dikarya</taxon>
        <taxon>Basidiomycota</taxon>
        <taxon>Agaricomycotina</taxon>
        <taxon>Agaricomycetes</taxon>
        <taxon>Agaricomycetidae</taxon>
        <taxon>Boletales</taxon>
        <taxon>Coniophorineae</taxon>
        <taxon>Serpulaceae</taxon>
        <taxon>Serpula</taxon>
    </lineage>
</organism>
<dbReference type="AlphaFoldDB" id="F8NTA9"/>
<feature type="compositionally biased region" description="Low complexity" evidence="1">
    <location>
        <begin position="68"/>
        <end position="83"/>
    </location>
</feature>
<proteinExistence type="predicted"/>
<dbReference type="HOGENOM" id="CLU_069689_0_0_1"/>
<dbReference type="PANTHER" id="PTHR16537">
    <property type="entry name" value="SJOEGREN SYNDROME/SCLERODERMA AUTOANTIGEN 1"/>
    <property type="match status" value="1"/>
</dbReference>
<sequence length="329" mass="35169">MSTITDVSGKLGEYMLKGWILTDTSCPTPGCRIPLMRSPNGTTPQTYFCANCDGFSQPSTSAVSDALSQTSSNSSHSEYNRSSTPPTEVTSALSSPTFAPGVETEEALRRRQQSDFASAEIGKRLLKGWAMLGEECPNIRCYGVPLVRPPRTGGDRSPLKECVVCGTSYTTQTDEQGWERLVSVNPAPQVTQPRGETSASTRGLNTHMSDHDNGSSNSRVARPSVPPINIETQQDSMVSSLAVQRPHAASTQDIQTSVSATASALTTSSRSLEMTLQVLSRKLNSLCNDPAMVDPSSVSVTADAISKVTQALASVKQLQWSESQAQVMS</sequence>
<protein>
    <recommendedName>
        <fullName evidence="3">Sjogrens syndrome scleroderma autoantigen 1 family protein</fullName>
    </recommendedName>
</protein>
<dbReference type="Pfam" id="PF06677">
    <property type="entry name" value="Auto_anti-p27"/>
    <property type="match status" value="2"/>
</dbReference>
<dbReference type="GeneID" id="18818985"/>
<evidence type="ECO:0000313" key="2">
    <source>
        <dbReference type="EMBL" id="EGO25582.1"/>
    </source>
</evidence>
<feature type="region of interest" description="Disordered" evidence="1">
    <location>
        <begin position="188"/>
        <end position="224"/>
    </location>
</feature>
<dbReference type="InterPro" id="IPR009563">
    <property type="entry name" value="SSSCA1"/>
</dbReference>
<gene>
    <name evidence="2" type="ORF">SERLADRAFT_465940</name>
</gene>
<dbReference type="PANTHER" id="PTHR16537:SF1">
    <property type="entry name" value="PROTEIN ZNRD2"/>
    <property type="match status" value="1"/>
</dbReference>
<feature type="compositionally biased region" description="Polar residues" evidence="1">
    <location>
        <begin position="84"/>
        <end position="97"/>
    </location>
</feature>
<dbReference type="RefSeq" id="XP_007317704.1">
    <property type="nucleotide sequence ID" value="XM_007317642.1"/>
</dbReference>
<evidence type="ECO:0000256" key="1">
    <source>
        <dbReference type="SAM" id="MobiDB-lite"/>
    </source>
</evidence>
<feature type="compositionally biased region" description="Polar residues" evidence="1">
    <location>
        <begin position="188"/>
        <end position="207"/>
    </location>
</feature>